<dbReference type="CDD" id="cd00093">
    <property type="entry name" value="HTH_XRE"/>
    <property type="match status" value="1"/>
</dbReference>
<feature type="domain" description="HTH cro/C1-type" evidence="3">
    <location>
        <begin position="26"/>
        <end position="82"/>
    </location>
</feature>
<keyword evidence="4" id="KW-0238">DNA-binding</keyword>
<accession>A0ABN4HUQ8</accession>
<name>A0ABN4HUQ8_9COXI</name>
<protein>
    <submittedName>
        <fullName evidence="4">DNA-binding protein</fullName>
    </submittedName>
</protein>
<evidence type="ECO:0000259" key="3">
    <source>
        <dbReference type="SMART" id="SM00530"/>
    </source>
</evidence>
<dbReference type="InterPro" id="IPR010982">
    <property type="entry name" value="Lambda_DNA-bd_dom_sf"/>
</dbReference>
<dbReference type="Gene3D" id="1.10.260.40">
    <property type="entry name" value="lambda repressor-like DNA-binding domains"/>
    <property type="match status" value="1"/>
</dbReference>
<gene>
    <name evidence="4" type="ORF">CleRT_11550</name>
</gene>
<feature type="transmembrane region" description="Helical" evidence="2">
    <location>
        <begin position="131"/>
        <end position="150"/>
    </location>
</feature>
<dbReference type="GO" id="GO:0003677">
    <property type="term" value="F:DNA binding"/>
    <property type="evidence" value="ECO:0007669"/>
    <property type="project" value="UniProtKB-KW"/>
</dbReference>
<dbReference type="Pfam" id="PF13413">
    <property type="entry name" value="HTH_25"/>
    <property type="match status" value="1"/>
</dbReference>
<keyword evidence="2" id="KW-0472">Membrane</keyword>
<reference evidence="4 5" key="1">
    <citation type="journal article" date="2015" name="Genome Biol. Evol.">
        <title>Distinctive Genome Reduction Rates Revealed by Genomic Analyses of Two Coxiella-Like Endosymbionts in Ticks.</title>
        <authorList>
            <person name="Gottlieb Y."/>
            <person name="Lalzar I."/>
            <person name="Klasson L."/>
        </authorList>
    </citation>
    <scope>NUCLEOTIDE SEQUENCE [LARGE SCALE GENOMIC DNA]</scope>
    <source>
        <strain evidence="4 5">CRt</strain>
    </source>
</reference>
<dbReference type="EMBL" id="CP011126">
    <property type="protein sequence ID" value="AKQ33793.1"/>
    <property type="molecule type" value="Genomic_DNA"/>
</dbReference>
<dbReference type="PANTHER" id="PTHR34475:SF1">
    <property type="entry name" value="CYTOSKELETON PROTEIN RODZ"/>
    <property type="match status" value="1"/>
</dbReference>
<dbReference type="SMART" id="SM00530">
    <property type="entry name" value="HTH_XRE"/>
    <property type="match status" value="1"/>
</dbReference>
<keyword evidence="5" id="KW-1185">Reference proteome</keyword>
<evidence type="ECO:0000256" key="1">
    <source>
        <dbReference type="SAM" id="MobiDB-lite"/>
    </source>
</evidence>
<proteinExistence type="predicted"/>
<evidence type="ECO:0000313" key="4">
    <source>
        <dbReference type="EMBL" id="AKQ33793.1"/>
    </source>
</evidence>
<dbReference type="Proteomes" id="UP000063965">
    <property type="component" value="Chromosome"/>
</dbReference>
<evidence type="ECO:0000256" key="2">
    <source>
        <dbReference type="SAM" id="Phobius"/>
    </source>
</evidence>
<organism evidence="4 5">
    <name type="scientific">Candidatus Coxiella mudrowiae</name>
    <dbReference type="NCBI Taxonomy" id="2054173"/>
    <lineage>
        <taxon>Bacteria</taxon>
        <taxon>Pseudomonadati</taxon>
        <taxon>Pseudomonadota</taxon>
        <taxon>Gammaproteobacteria</taxon>
        <taxon>Legionellales</taxon>
        <taxon>Coxiellaceae</taxon>
        <taxon>Coxiella</taxon>
    </lineage>
</organism>
<sequence>MTESVIEDMEVHAELSNSVIKTPGILLREARQAKNLKYEDVAKQMHLSVQWIKNLEKDNYSQAPALIYVRGYLRAYARCVGLIPEEVMAAFDALALNEEFERIKAREEKPVKHQSVPVISRSTRMISRKTIRWITFLALAILIILVGVWWQGKKHFMGQIQSIIAPSQELSLKETTKESTPPATPTTKNKIIFSGTDH</sequence>
<feature type="compositionally biased region" description="Polar residues" evidence="1">
    <location>
        <begin position="178"/>
        <end position="189"/>
    </location>
</feature>
<evidence type="ECO:0000313" key="5">
    <source>
        <dbReference type="Proteomes" id="UP000063965"/>
    </source>
</evidence>
<keyword evidence="2" id="KW-1133">Transmembrane helix</keyword>
<dbReference type="RefSeq" id="WP_053097911.1">
    <property type="nucleotide sequence ID" value="NZ_CP011126.1"/>
</dbReference>
<dbReference type="InterPro" id="IPR050400">
    <property type="entry name" value="Bact_Cytoskel_RodZ"/>
</dbReference>
<feature type="region of interest" description="Disordered" evidence="1">
    <location>
        <begin position="174"/>
        <end position="198"/>
    </location>
</feature>
<keyword evidence="2" id="KW-0812">Transmembrane</keyword>
<dbReference type="PANTHER" id="PTHR34475">
    <property type="match status" value="1"/>
</dbReference>
<dbReference type="SUPFAM" id="SSF47413">
    <property type="entry name" value="lambda repressor-like DNA-binding domains"/>
    <property type="match status" value="1"/>
</dbReference>
<dbReference type="InterPro" id="IPR001387">
    <property type="entry name" value="Cro/C1-type_HTH"/>
</dbReference>